<keyword evidence="3" id="KW-1185">Reference proteome</keyword>
<dbReference type="STRING" id="428993.SAMN06296058_1238"/>
<reference evidence="2 3" key="1">
    <citation type="submission" date="2017-02" db="EMBL/GenBank/DDBJ databases">
        <authorList>
            <person name="Peterson S.W."/>
        </authorList>
    </citation>
    <scope>NUCLEOTIDE SEQUENCE [LARGE SCALE GENOMIC DNA]</scope>
    <source>
        <strain evidence="2 3">P15</strain>
    </source>
</reference>
<dbReference type="EMBL" id="FUZV01000001">
    <property type="protein sequence ID" value="SKC56992.1"/>
    <property type="molecule type" value="Genomic_DNA"/>
</dbReference>
<protein>
    <submittedName>
        <fullName evidence="2">SPRY domain-containing protein</fullName>
    </submittedName>
</protein>
<dbReference type="InterPro" id="IPR043136">
    <property type="entry name" value="B30.2/SPRY_sf"/>
</dbReference>
<evidence type="ECO:0000259" key="1">
    <source>
        <dbReference type="PROSITE" id="PS50188"/>
    </source>
</evidence>
<dbReference type="SUPFAM" id="SSF49899">
    <property type="entry name" value="Concanavalin A-like lectins/glucanases"/>
    <property type="match status" value="1"/>
</dbReference>
<dbReference type="InterPro" id="IPR013320">
    <property type="entry name" value="ConA-like_dom_sf"/>
</dbReference>
<name>A0A1T5JZK8_9GAMM</name>
<dbReference type="AlphaFoldDB" id="A0A1T5JZK8"/>
<dbReference type="InterPro" id="IPR003877">
    <property type="entry name" value="SPRY_dom"/>
</dbReference>
<sequence length="206" mass="20595">MMLLPAGMGAVKPAAISGGVGSGFTATNLGSNVVLSNGNRTAAFDTTATTRRAHGSQVRSTTGKYYFEFLVDLGSGATLYRPALGISGGATAITNLGGLAGDYGYLSNGEKRGNAGSSSSFGASFTTGDIIGVAVDFAAGQIWYAKNNVWQGGGNPAAGTSPAFSGVAGNKQPTAMVTSSMTAQVTIRTDTGSQSYAPPAGFVPWG</sequence>
<accession>A0A1T5JZK8</accession>
<evidence type="ECO:0000313" key="3">
    <source>
        <dbReference type="Proteomes" id="UP000190341"/>
    </source>
</evidence>
<dbReference type="InterPro" id="IPR001870">
    <property type="entry name" value="B30.2/SPRY"/>
</dbReference>
<evidence type="ECO:0000313" key="2">
    <source>
        <dbReference type="EMBL" id="SKC56992.1"/>
    </source>
</evidence>
<dbReference type="PROSITE" id="PS50188">
    <property type="entry name" value="B302_SPRY"/>
    <property type="match status" value="1"/>
</dbReference>
<feature type="domain" description="B30.2/SPRY" evidence="1">
    <location>
        <begin position="1"/>
        <end position="196"/>
    </location>
</feature>
<organism evidence="2 3">
    <name type="scientific">Pseudoxanthomonas indica</name>
    <dbReference type="NCBI Taxonomy" id="428993"/>
    <lineage>
        <taxon>Bacteria</taxon>
        <taxon>Pseudomonadati</taxon>
        <taxon>Pseudomonadota</taxon>
        <taxon>Gammaproteobacteria</taxon>
        <taxon>Lysobacterales</taxon>
        <taxon>Lysobacteraceae</taxon>
        <taxon>Pseudoxanthomonas</taxon>
    </lineage>
</organism>
<gene>
    <name evidence="2" type="ORF">SAMN06296058_1238</name>
</gene>
<dbReference type="Gene3D" id="2.60.120.920">
    <property type="match status" value="1"/>
</dbReference>
<dbReference type="RefSeq" id="WP_176140783.1">
    <property type="nucleotide sequence ID" value="NZ_BMCL01000002.1"/>
</dbReference>
<dbReference type="Pfam" id="PF00622">
    <property type="entry name" value="SPRY"/>
    <property type="match status" value="1"/>
</dbReference>
<dbReference type="Proteomes" id="UP000190341">
    <property type="component" value="Unassembled WGS sequence"/>
</dbReference>
<proteinExistence type="predicted"/>